<keyword evidence="5" id="KW-0732">Signal</keyword>
<dbReference type="Gene3D" id="1.10.510.10">
    <property type="entry name" value="Transferase(Phosphotransferase) domain 1"/>
    <property type="match status" value="1"/>
</dbReference>
<dbReference type="Gene3D" id="2.60.120.430">
    <property type="entry name" value="Galactose-binding lectin"/>
    <property type="match status" value="1"/>
</dbReference>
<sequence length="678" mass="75767">MPAEGSHLAFVNAIEVFLAPESFIRDNATRISPSGSRNSFDGLLSQVLQTLYRINVGGLTLTPENDTLWRNWKPDDSFLFNSEAARNSEFFADTPKFQLGGATVYDAPSLVYKTAKELNIDGRRQLNFFNITWSFTVSKNSLYFVRVHFCDIISVSLDAIIFNLYIYNKFSKKISSYDQIGQLAAPFYIDFVVDSDESGIMNISIGPRRDSQNQNAFLNGLEIMELMKKSDFVLFPVKPKSKRNSLFAIVGSVGVGAFVIVLIVIVLLSLKCRKAKPEQSPGWPLSAPLYGRGSSYNRISEKSANKSPSNLNLALRISYYEIEQSTKNFASNLLIGEGGFGKVYEGMLRGMKVAVKRSEPGHGQGILEFQTEIVVLSQISHRHLVSLIGYCDERSEMILVFEFMEKGTLRDNLYYSTANLENSYSARSELSWKQRLEICIGAAKGLNYLHTGSAGGIIHRDVKSTNILLDEQFVAKVADFGLSKSGLPDVEHSVDVKGTFGYLDPEYFISLQLTDKSDVYSFGVVLLEVLCARPAVVTSNRREEVNLAEWGMLWMREGQLEKIVDPMLVDKINPNSLRKFAETTEKCLKPSGSERPSMRDVLWDLEYALQLQLTQMNREPLEDSTTNASLEFSMPAIQRLPSNSFPAADDEDATVVFDDASDETACEAFSNSRIGDAR</sequence>
<dbReference type="GO" id="GO:0005886">
    <property type="term" value="C:plasma membrane"/>
    <property type="evidence" value="ECO:0007669"/>
    <property type="project" value="TreeGrafter"/>
</dbReference>
<dbReference type="SUPFAM" id="SSF56112">
    <property type="entry name" value="Protein kinase-like (PK-like)"/>
    <property type="match status" value="1"/>
</dbReference>
<evidence type="ECO:0000256" key="12">
    <source>
        <dbReference type="PROSITE-ProRule" id="PRU10141"/>
    </source>
</evidence>
<protein>
    <submittedName>
        <fullName evidence="16">Probable receptor-like protein kinase At5g24010 isoform X2</fullName>
    </submittedName>
</protein>
<dbReference type="FunFam" id="3.30.200.20:FF:000039">
    <property type="entry name" value="receptor-like protein kinase FERONIA"/>
    <property type="match status" value="1"/>
</dbReference>
<name>A0A6J0ZJT6_9ROSI</name>
<dbReference type="GO" id="GO:0009506">
    <property type="term" value="C:plasmodesma"/>
    <property type="evidence" value="ECO:0007669"/>
    <property type="project" value="TreeGrafter"/>
</dbReference>
<dbReference type="PANTHER" id="PTHR27003:SF59">
    <property type="entry name" value="PROTEIN KINASE DOMAIN-CONTAINING PROTEIN"/>
    <property type="match status" value="1"/>
</dbReference>
<evidence type="ECO:0000313" key="15">
    <source>
        <dbReference type="Proteomes" id="UP000504621"/>
    </source>
</evidence>
<keyword evidence="8 12" id="KW-0067">ATP-binding</keyword>
<keyword evidence="2" id="KW-0723">Serine/threonine-protein kinase</keyword>
<keyword evidence="6 12" id="KW-0547">Nucleotide-binding</keyword>
<dbReference type="Gene3D" id="3.30.200.20">
    <property type="entry name" value="Phosphorylase Kinase, domain 1"/>
    <property type="match status" value="1"/>
</dbReference>
<gene>
    <name evidence="16" type="primary">LOC110409654</name>
</gene>
<dbReference type="GeneID" id="110409654"/>
<evidence type="ECO:0000256" key="10">
    <source>
        <dbReference type="ARBA" id="ARBA00023136"/>
    </source>
</evidence>
<keyword evidence="7" id="KW-0418">Kinase</keyword>
<keyword evidence="10 13" id="KW-0472">Membrane</keyword>
<keyword evidence="4 13" id="KW-0812">Transmembrane</keyword>
<dbReference type="GO" id="GO:0004714">
    <property type="term" value="F:transmembrane receptor protein tyrosine kinase activity"/>
    <property type="evidence" value="ECO:0007669"/>
    <property type="project" value="InterPro"/>
</dbReference>
<dbReference type="FunFam" id="1.10.510.10:FF:000252">
    <property type="entry name" value="Receptor-like protein kinase FERONIA"/>
    <property type="match status" value="1"/>
</dbReference>
<dbReference type="InterPro" id="IPR011009">
    <property type="entry name" value="Kinase-like_dom_sf"/>
</dbReference>
<dbReference type="InterPro" id="IPR008271">
    <property type="entry name" value="Ser/Thr_kinase_AS"/>
</dbReference>
<evidence type="ECO:0000256" key="5">
    <source>
        <dbReference type="ARBA" id="ARBA00022729"/>
    </source>
</evidence>
<reference evidence="16" key="1">
    <citation type="submission" date="2025-08" db="UniProtKB">
        <authorList>
            <consortium name="RefSeq"/>
        </authorList>
    </citation>
    <scope>IDENTIFICATION</scope>
    <source>
        <tissue evidence="16">Leaf</tissue>
    </source>
</reference>
<proteinExistence type="predicted"/>
<keyword evidence="15" id="KW-1185">Reference proteome</keyword>
<evidence type="ECO:0000256" key="8">
    <source>
        <dbReference type="ARBA" id="ARBA00022840"/>
    </source>
</evidence>
<dbReference type="AlphaFoldDB" id="A0A6J0ZJT6"/>
<comment type="subcellular location">
    <subcellularLocation>
        <location evidence="1">Membrane</location>
        <topology evidence="1">Single-pass type I membrane protein</topology>
    </subcellularLocation>
</comment>
<dbReference type="SMART" id="SM00220">
    <property type="entry name" value="S_TKc"/>
    <property type="match status" value="1"/>
</dbReference>
<keyword evidence="11" id="KW-0325">Glycoprotein</keyword>
<dbReference type="Pfam" id="PF07714">
    <property type="entry name" value="PK_Tyr_Ser-Thr"/>
    <property type="match status" value="1"/>
</dbReference>
<evidence type="ECO:0000256" key="7">
    <source>
        <dbReference type="ARBA" id="ARBA00022777"/>
    </source>
</evidence>
<evidence type="ECO:0000256" key="9">
    <source>
        <dbReference type="ARBA" id="ARBA00022989"/>
    </source>
</evidence>
<dbReference type="PROSITE" id="PS00108">
    <property type="entry name" value="PROTEIN_KINASE_ST"/>
    <property type="match status" value="1"/>
</dbReference>
<dbReference type="Pfam" id="PF12819">
    <property type="entry name" value="Malectin_like"/>
    <property type="match status" value="1"/>
</dbReference>
<dbReference type="InterPro" id="IPR001245">
    <property type="entry name" value="Ser-Thr/Tyr_kinase_cat_dom"/>
</dbReference>
<evidence type="ECO:0000256" key="11">
    <source>
        <dbReference type="ARBA" id="ARBA00023180"/>
    </source>
</evidence>
<feature type="transmembrane region" description="Helical" evidence="13">
    <location>
        <begin position="143"/>
        <end position="166"/>
    </location>
</feature>
<dbReference type="FunFam" id="2.60.120.430:FF:000013">
    <property type="entry name" value="Putative receptor-like protein kinase"/>
    <property type="match status" value="1"/>
</dbReference>
<evidence type="ECO:0000313" key="16">
    <source>
        <dbReference type="RefSeq" id="XP_021274755.1"/>
    </source>
</evidence>
<feature type="binding site" evidence="12">
    <location>
        <position position="356"/>
    </location>
    <ligand>
        <name>ATP</name>
        <dbReference type="ChEBI" id="CHEBI:30616"/>
    </ligand>
</feature>
<keyword evidence="9 13" id="KW-1133">Transmembrane helix</keyword>
<evidence type="ECO:0000256" key="1">
    <source>
        <dbReference type="ARBA" id="ARBA00004479"/>
    </source>
</evidence>
<dbReference type="InterPro" id="IPR045272">
    <property type="entry name" value="ANXUR1/2-like"/>
</dbReference>
<evidence type="ECO:0000256" key="4">
    <source>
        <dbReference type="ARBA" id="ARBA00022692"/>
    </source>
</evidence>
<evidence type="ECO:0000256" key="3">
    <source>
        <dbReference type="ARBA" id="ARBA00022679"/>
    </source>
</evidence>
<organism evidence="15 16">
    <name type="scientific">Herrania umbratica</name>
    <dbReference type="NCBI Taxonomy" id="108875"/>
    <lineage>
        <taxon>Eukaryota</taxon>
        <taxon>Viridiplantae</taxon>
        <taxon>Streptophyta</taxon>
        <taxon>Embryophyta</taxon>
        <taxon>Tracheophyta</taxon>
        <taxon>Spermatophyta</taxon>
        <taxon>Magnoliopsida</taxon>
        <taxon>eudicotyledons</taxon>
        <taxon>Gunneridae</taxon>
        <taxon>Pentapetalae</taxon>
        <taxon>rosids</taxon>
        <taxon>malvids</taxon>
        <taxon>Malvales</taxon>
        <taxon>Malvaceae</taxon>
        <taxon>Byttnerioideae</taxon>
        <taxon>Herrania</taxon>
    </lineage>
</organism>
<dbReference type="RefSeq" id="XP_021274755.1">
    <property type="nucleotide sequence ID" value="XM_021419080.1"/>
</dbReference>
<dbReference type="GO" id="GO:0005524">
    <property type="term" value="F:ATP binding"/>
    <property type="evidence" value="ECO:0007669"/>
    <property type="project" value="UniProtKB-UniRule"/>
</dbReference>
<feature type="domain" description="Protein kinase" evidence="14">
    <location>
        <begin position="329"/>
        <end position="608"/>
    </location>
</feature>
<dbReference type="PANTHER" id="PTHR27003">
    <property type="entry name" value="OS07G0166700 PROTEIN"/>
    <property type="match status" value="1"/>
</dbReference>
<dbReference type="InterPro" id="IPR000719">
    <property type="entry name" value="Prot_kinase_dom"/>
</dbReference>
<accession>A0A6J0ZJT6</accession>
<dbReference type="PROSITE" id="PS00107">
    <property type="entry name" value="PROTEIN_KINASE_ATP"/>
    <property type="match status" value="1"/>
</dbReference>
<dbReference type="InterPro" id="IPR024788">
    <property type="entry name" value="Malectin-like_Carb-bd_dom"/>
</dbReference>
<dbReference type="Proteomes" id="UP000504621">
    <property type="component" value="Unplaced"/>
</dbReference>
<dbReference type="PROSITE" id="PS50011">
    <property type="entry name" value="PROTEIN_KINASE_DOM"/>
    <property type="match status" value="1"/>
</dbReference>
<evidence type="ECO:0000256" key="13">
    <source>
        <dbReference type="SAM" id="Phobius"/>
    </source>
</evidence>
<evidence type="ECO:0000256" key="2">
    <source>
        <dbReference type="ARBA" id="ARBA00022527"/>
    </source>
</evidence>
<dbReference type="InterPro" id="IPR017441">
    <property type="entry name" value="Protein_kinase_ATP_BS"/>
</dbReference>
<dbReference type="GO" id="GO:0004674">
    <property type="term" value="F:protein serine/threonine kinase activity"/>
    <property type="evidence" value="ECO:0007669"/>
    <property type="project" value="UniProtKB-KW"/>
</dbReference>
<evidence type="ECO:0000256" key="6">
    <source>
        <dbReference type="ARBA" id="ARBA00022741"/>
    </source>
</evidence>
<feature type="transmembrane region" description="Helical" evidence="13">
    <location>
        <begin position="246"/>
        <end position="270"/>
    </location>
</feature>
<keyword evidence="3" id="KW-0808">Transferase</keyword>
<evidence type="ECO:0000259" key="14">
    <source>
        <dbReference type="PROSITE" id="PS50011"/>
    </source>
</evidence>